<proteinExistence type="predicted"/>
<reference evidence="1" key="1">
    <citation type="submission" date="2022-08" db="EMBL/GenBank/DDBJ databases">
        <authorList>
            <consortium name="DOE Joint Genome Institute"/>
            <person name="Min B."/>
            <person name="Riley R."/>
            <person name="Sierra-Patev S."/>
            <person name="Naranjo-Ortiz M."/>
            <person name="Looney B."/>
            <person name="Konkel Z."/>
            <person name="Slot J.C."/>
            <person name="Sakamoto Y."/>
            <person name="Steenwyk J.L."/>
            <person name="Rokas A."/>
            <person name="Carro J."/>
            <person name="Camarero S."/>
            <person name="Ferreira P."/>
            <person name="Molpeceres G."/>
            <person name="Ruiz-Duenas F.J."/>
            <person name="Serrano A."/>
            <person name="Henrissat B."/>
            <person name="Drula E."/>
            <person name="Hughes K.W."/>
            <person name="Mata J.L."/>
            <person name="Ishikawa N.K."/>
            <person name="Vargas-Isla R."/>
            <person name="Ushijima S."/>
            <person name="Smith C.A."/>
            <person name="Ahrendt S."/>
            <person name="Andreopoulos W."/>
            <person name="He G."/>
            <person name="Labutti K."/>
            <person name="Lipzen A."/>
            <person name="Ng V."/>
            <person name="Sandor L."/>
            <person name="Barry K."/>
            <person name="Martinez A.T."/>
            <person name="Xiao Y."/>
            <person name="Gibbons J.G."/>
            <person name="Terashima K."/>
            <person name="Hibbett D.S."/>
            <person name="Grigoriev I.V."/>
        </authorList>
    </citation>
    <scope>NUCLEOTIDE SEQUENCE</scope>
    <source>
        <strain evidence="1">Sp2 HRB7682 ss15</strain>
    </source>
</reference>
<protein>
    <submittedName>
        <fullName evidence="1">Uncharacterized protein</fullName>
    </submittedName>
</protein>
<reference evidence="1" key="2">
    <citation type="journal article" date="2023" name="Proc. Natl. Acad. Sci. U.S.A.">
        <title>A global phylogenomic analysis of the shiitake genus Lentinula.</title>
        <authorList>
            <person name="Sierra-Patev S."/>
            <person name="Min B."/>
            <person name="Naranjo-Ortiz M."/>
            <person name="Looney B."/>
            <person name="Konkel Z."/>
            <person name="Slot J.C."/>
            <person name="Sakamoto Y."/>
            <person name="Steenwyk J.L."/>
            <person name="Rokas A."/>
            <person name="Carro J."/>
            <person name="Camarero S."/>
            <person name="Ferreira P."/>
            <person name="Molpeceres G."/>
            <person name="Ruiz-Duenas F.J."/>
            <person name="Serrano A."/>
            <person name="Henrissat B."/>
            <person name="Drula E."/>
            <person name="Hughes K.W."/>
            <person name="Mata J.L."/>
            <person name="Ishikawa N.K."/>
            <person name="Vargas-Isla R."/>
            <person name="Ushijima S."/>
            <person name="Smith C.A."/>
            <person name="Donoghue J."/>
            <person name="Ahrendt S."/>
            <person name="Andreopoulos W."/>
            <person name="He G."/>
            <person name="LaButti K."/>
            <person name="Lipzen A."/>
            <person name="Ng V."/>
            <person name="Riley R."/>
            <person name="Sandor L."/>
            <person name="Barry K."/>
            <person name="Martinez A.T."/>
            <person name="Xiao Y."/>
            <person name="Gibbons J.G."/>
            <person name="Terashima K."/>
            <person name="Grigoriev I.V."/>
            <person name="Hibbett D."/>
        </authorList>
    </citation>
    <scope>NUCLEOTIDE SEQUENCE</scope>
    <source>
        <strain evidence="1">Sp2 HRB7682 ss15</strain>
    </source>
</reference>
<dbReference type="EMBL" id="JANVFS010000019">
    <property type="protein sequence ID" value="KAJ4476897.1"/>
    <property type="molecule type" value="Genomic_DNA"/>
</dbReference>
<dbReference type="Proteomes" id="UP001150238">
    <property type="component" value="Unassembled WGS sequence"/>
</dbReference>
<evidence type="ECO:0000313" key="1">
    <source>
        <dbReference type="EMBL" id="KAJ4476897.1"/>
    </source>
</evidence>
<dbReference type="AlphaFoldDB" id="A0A9W9DMM0"/>
<evidence type="ECO:0000313" key="2">
    <source>
        <dbReference type="Proteomes" id="UP001150238"/>
    </source>
</evidence>
<comment type="caution">
    <text evidence="1">The sequence shown here is derived from an EMBL/GenBank/DDBJ whole genome shotgun (WGS) entry which is preliminary data.</text>
</comment>
<organism evidence="1 2">
    <name type="scientific">Lentinula lateritia</name>
    <dbReference type="NCBI Taxonomy" id="40482"/>
    <lineage>
        <taxon>Eukaryota</taxon>
        <taxon>Fungi</taxon>
        <taxon>Dikarya</taxon>
        <taxon>Basidiomycota</taxon>
        <taxon>Agaricomycotina</taxon>
        <taxon>Agaricomycetes</taxon>
        <taxon>Agaricomycetidae</taxon>
        <taxon>Agaricales</taxon>
        <taxon>Marasmiineae</taxon>
        <taxon>Omphalotaceae</taxon>
        <taxon>Lentinula</taxon>
    </lineage>
</organism>
<sequence length="223" mass="25551">MPPIWRMTPDELKENLTRLTVILQRSMDHASQHRLINQVIPLLQPYYDEAVVLWEHHWLGIVPAMVDSDARRKWFQDVDEFLREDRVPAPDDITSWCLRAFVAFAALQAMHTHDMGYLDERVNGSINQHVMRESYIQIAGGVPPTPVPQPSPQTGINLVGTKLHMKDLNTGHDTEYEVVDYGHATLSGDIYILEYMTLGGPQTRIVSQEELLEKLAIQESSRR</sequence>
<name>A0A9W9DMM0_9AGAR</name>
<gene>
    <name evidence="1" type="ORF">C8J55DRAFT_561556</name>
</gene>
<accession>A0A9W9DMM0</accession>